<organism evidence="2 3">
    <name type="scientific">Parascaris univalens</name>
    <name type="common">Nematode worm</name>
    <dbReference type="NCBI Taxonomy" id="6257"/>
    <lineage>
        <taxon>Eukaryota</taxon>
        <taxon>Metazoa</taxon>
        <taxon>Ecdysozoa</taxon>
        <taxon>Nematoda</taxon>
        <taxon>Chromadorea</taxon>
        <taxon>Rhabditida</taxon>
        <taxon>Spirurina</taxon>
        <taxon>Ascaridomorpha</taxon>
        <taxon>Ascaridoidea</taxon>
        <taxon>Ascarididae</taxon>
        <taxon>Parascaris</taxon>
    </lineage>
</organism>
<feature type="chain" id="PRO_5041109680" evidence="1">
    <location>
        <begin position="18"/>
        <end position="73"/>
    </location>
</feature>
<keyword evidence="2" id="KW-1185">Reference proteome</keyword>
<dbReference type="WBParaSite" id="PgB15_g006_t02">
    <property type="protein sequence ID" value="PgB15_g006_t02"/>
    <property type="gene ID" value="PgB15_g006"/>
</dbReference>
<name>A0A914ZW79_PARUN</name>
<accession>A0A914ZW79</accession>
<evidence type="ECO:0000256" key="1">
    <source>
        <dbReference type="SAM" id="SignalP"/>
    </source>
</evidence>
<sequence length="73" mass="8578">MELTLLFLCEFFLLTDASISTSICDHHFDGHHGIDEVHESCNTFCKTRVRCLCFISMRSFHSNDFNNRNISYR</sequence>
<feature type="signal peptide" evidence="1">
    <location>
        <begin position="1"/>
        <end position="17"/>
    </location>
</feature>
<proteinExistence type="predicted"/>
<reference evidence="3 4" key="1">
    <citation type="submission" date="2022-11" db="UniProtKB">
        <authorList>
            <consortium name="WormBaseParasite"/>
        </authorList>
    </citation>
    <scope>IDENTIFICATION</scope>
</reference>
<evidence type="ECO:0000313" key="2">
    <source>
        <dbReference type="Proteomes" id="UP000887569"/>
    </source>
</evidence>
<dbReference type="AlphaFoldDB" id="A0A914ZW79"/>
<protein>
    <submittedName>
        <fullName evidence="3 4">Cytidyltransferase-like domain-containing protein</fullName>
    </submittedName>
</protein>
<evidence type="ECO:0000313" key="4">
    <source>
        <dbReference type="WBParaSite" id="PgB15_g006_t02"/>
    </source>
</evidence>
<evidence type="ECO:0000313" key="3">
    <source>
        <dbReference type="WBParaSite" id="PgB15_g006_t01"/>
    </source>
</evidence>
<dbReference type="WBParaSite" id="PgB15_g006_t01">
    <property type="protein sequence ID" value="PgB15_g006_t01"/>
    <property type="gene ID" value="PgB15_g006"/>
</dbReference>
<dbReference type="Proteomes" id="UP000887569">
    <property type="component" value="Unplaced"/>
</dbReference>
<keyword evidence="1" id="KW-0732">Signal</keyword>